<dbReference type="AlphaFoldDB" id="A0A9W7XCK4"/>
<evidence type="ECO:0000313" key="3">
    <source>
        <dbReference type="Proteomes" id="UP001145021"/>
    </source>
</evidence>
<keyword evidence="3" id="KW-1185">Reference proteome</keyword>
<accession>A0A9W7XCK4</accession>
<dbReference type="GO" id="GO:0005524">
    <property type="term" value="F:ATP binding"/>
    <property type="evidence" value="ECO:0007669"/>
    <property type="project" value="InterPro"/>
</dbReference>
<dbReference type="Gene3D" id="1.10.510.10">
    <property type="entry name" value="Transferase(Phosphotransferase) domain 1"/>
    <property type="match status" value="1"/>
</dbReference>
<protein>
    <recommendedName>
        <fullName evidence="1">Protein kinase domain-containing protein</fullName>
    </recommendedName>
</protein>
<dbReference type="InterPro" id="IPR000719">
    <property type="entry name" value="Prot_kinase_dom"/>
</dbReference>
<reference evidence="2" key="1">
    <citation type="submission" date="2022-07" db="EMBL/GenBank/DDBJ databases">
        <title>Phylogenomic reconstructions and comparative analyses of Kickxellomycotina fungi.</title>
        <authorList>
            <person name="Reynolds N.K."/>
            <person name="Stajich J.E."/>
            <person name="Barry K."/>
            <person name="Grigoriev I.V."/>
            <person name="Crous P."/>
            <person name="Smith M.E."/>
        </authorList>
    </citation>
    <scope>NUCLEOTIDE SEQUENCE</scope>
    <source>
        <strain evidence="2">NBRC 105413</strain>
    </source>
</reference>
<feature type="non-terminal residue" evidence="2">
    <location>
        <position position="326"/>
    </location>
</feature>
<dbReference type="EMBL" id="JANBOH010000776">
    <property type="protein sequence ID" value="KAJ1641649.1"/>
    <property type="molecule type" value="Genomic_DNA"/>
</dbReference>
<dbReference type="PROSITE" id="PS50011">
    <property type="entry name" value="PROTEIN_KINASE_DOM"/>
    <property type="match status" value="1"/>
</dbReference>
<gene>
    <name evidence="2" type="ORF">LPJ64_006401</name>
</gene>
<evidence type="ECO:0000259" key="1">
    <source>
        <dbReference type="PROSITE" id="PS50011"/>
    </source>
</evidence>
<dbReference type="Proteomes" id="UP001145021">
    <property type="component" value="Unassembled WGS sequence"/>
</dbReference>
<evidence type="ECO:0000313" key="2">
    <source>
        <dbReference type="EMBL" id="KAJ1641649.1"/>
    </source>
</evidence>
<dbReference type="InterPro" id="IPR040976">
    <property type="entry name" value="Pkinase_fungal"/>
</dbReference>
<dbReference type="Pfam" id="PF17667">
    <property type="entry name" value="Pkinase_fungal"/>
    <property type="match status" value="1"/>
</dbReference>
<feature type="domain" description="Protein kinase" evidence="1">
    <location>
        <begin position="91"/>
        <end position="326"/>
    </location>
</feature>
<name>A0A9W7XCK4_9FUNG</name>
<comment type="caution">
    <text evidence="2">The sequence shown here is derived from an EMBL/GenBank/DDBJ whole genome shotgun (WGS) entry which is preliminary data.</text>
</comment>
<dbReference type="SUPFAM" id="SSF56112">
    <property type="entry name" value="Protein kinase-like (PK-like)"/>
    <property type="match status" value="1"/>
</dbReference>
<organism evidence="2 3">
    <name type="scientific">Coemansia asiatica</name>
    <dbReference type="NCBI Taxonomy" id="1052880"/>
    <lineage>
        <taxon>Eukaryota</taxon>
        <taxon>Fungi</taxon>
        <taxon>Fungi incertae sedis</taxon>
        <taxon>Zoopagomycota</taxon>
        <taxon>Kickxellomycotina</taxon>
        <taxon>Kickxellomycetes</taxon>
        <taxon>Kickxellales</taxon>
        <taxon>Kickxellaceae</taxon>
        <taxon>Coemansia</taxon>
    </lineage>
</organism>
<dbReference type="InterPro" id="IPR011009">
    <property type="entry name" value="Kinase-like_dom_sf"/>
</dbReference>
<sequence>MAEVLPRRFMIGFTLARGGEVRLYVCVPGGIYIAPLGKMPSTCMARAKEAHIAEPLGSEQTIVHFLLFMHQQLAKDCGYLTAHSTGFPCSFQLGDIVGSSQNKQSVLSSATSIRLNSSSLTTGEVLGRHGYLRGQRTWVYPAEYMRIMGSRYINAFFKFQWAFDSDLEIDVHQFVLNRGVPHVPKLLYMANIEGKGAAGTHSQRFKGEIIVMEDVGVSVQSAFDKYGLNMSDAAIIDLFAGYAHTLLAAAAIDENDKKFVLHRDISMGNLMIGHDGEPYIIDWGCGRVCAVNEQIRASSKEMIGTAIYMGIRILANNKSRSVIDDL</sequence>
<proteinExistence type="predicted"/>
<dbReference type="GO" id="GO:0004672">
    <property type="term" value="F:protein kinase activity"/>
    <property type="evidence" value="ECO:0007669"/>
    <property type="project" value="InterPro"/>
</dbReference>